<keyword evidence="2" id="KW-1015">Disulfide bond</keyword>
<evidence type="ECO:0000256" key="3">
    <source>
        <dbReference type="SAM" id="MobiDB-lite"/>
    </source>
</evidence>
<dbReference type="HOGENOM" id="CLU_067110_0_0_1"/>
<protein>
    <recommendedName>
        <fullName evidence="6">LamG-like jellyroll fold domain-containing protein</fullName>
    </recommendedName>
</protein>
<evidence type="ECO:0000256" key="1">
    <source>
        <dbReference type="ARBA" id="ARBA00022729"/>
    </source>
</evidence>
<evidence type="ECO:0000256" key="5">
    <source>
        <dbReference type="SAM" id="SignalP"/>
    </source>
</evidence>
<dbReference type="InterPro" id="IPR006558">
    <property type="entry name" value="LamG-like"/>
</dbReference>
<proteinExistence type="predicted"/>
<dbReference type="AlphaFoldDB" id="H2XZ09"/>
<keyword evidence="4" id="KW-0472">Membrane</keyword>
<dbReference type="Pfam" id="PF13385">
    <property type="entry name" value="Laminin_G_3"/>
    <property type="match status" value="1"/>
</dbReference>
<keyword evidence="1 5" id="KW-0732">Signal</keyword>
<dbReference type="SUPFAM" id="SSF49899">
    <property type="entry name" value="Concanavalin A-like lectins/glucanases"/>
    <property type="match status" value="1"/>
</dbReference>
<evidence type="ECO:0000256" key="4">
    <source>
        <dbReference type="SAM" id="Phobius"/>
    </source>
</evidence>
<reference evidence="7" key="2">
    <citation type="submission" date="2025-08" db="UniProtKB">
        <authorList>
            <consortium name="Ensembl"/>
        </authorList>
    </citation>
    <scope>IDENTIFICATION</scope>
</reference>
<evidence type="ECO:0000313" key="7">
    <source>
        <dbReference type="Ensembl" id="ENSCINP00000034893.1"/>
    </source>
</evidence>
<sequence>MLEFVLVVSFVGLVSCQDPNVYWSMDKTLGNQITPDIGNVTIFTFNTSGSFVNGYNGNALRLYQTSDTFNGVGAVADECVFEPANQCNGGLTAAAWLRPHAWSASARLFGTGTSILSIVGFAIRVRSSFLTRELYGEVVLINGTLSTATIDLDLVPLDTWTHLTMVWHETTGIKMYINGTEPTYISPSASSSVSGLLSSLQHFTFGVSSQLELDFDEVKLWYNPLTPTQVMRAVTNVPTTTTTDSMQTTPQTTTTDSMQTTPQTTTTDSMQTVGQTATTNTLQTTPPIIIVNGRACDSLCLGLAIGLPLGLMLIVLVVVCCCCCRNSNGCCACCCGGAGGDDDDEKERETDTAL</sequence>
<dbReference type="Gene3D" id="2.60.120.200">
    <property type="match status" value="1"/>
</dbReference>
<feature type="transmembrane region" description="Helical" evidence="4">
    <location>
        <begin position="299"/>
        <end position="319"/>
    </location>
</feature>
<reference evidence="8" key="1">
    <citation type="journal article" date="2002" name="Science">
        <title>The draft genome of Ciona intestinalis: insights into chordate and vertebrate origins.</title>
        <authorList>
            <person name="Dehal P."/>
            <person name="Satou Y."/>
            <person name="Campbell R.K."/>
            <person name="Chapman J."/>
            <person name="Degnan B."/>
            <person name="De Tomaso A."/>
            <person name="Davidson B."/>
            <person name="Di Gregorio A."/>
            <person name="Gelpke M."/>
            <person name="Goodstein D.M."/>
            <person name="Harafuji N."/>
            <person name="Hastings K.E."/>
            <person name="Ho I."/>
            <person name="Hotta K."/>
            <person name="Huang W."/>
            <person name="Kawashima T."/>
            <person name="Lemaire P."/>
            <person name="Martinez D."/>
            <person name="Meinertzhagen I.A."/>
            <person name="Necula S."/>
            <person name="Nonaka M."/>
            <person name="Putnam N."/>
            <person name="Rash S."/>
            <person name="Saiga H."/>
            <person name="Satake M."/>
            <person name="Terry A."/>
            <person name="Yamada L."/>
            <person name="Wang H.G."/>
            <person name="Awazu S."/>
            <person name="Azumi K."/>
            <person name="Boore J."/>
            <person name="Branno M."/>
            <person name="Chin-Bow S."/>
            <person name="DeSantis R."/>
            <person name="Doyle S."/>
            <person name="Francino P."/>
            <person name="Keys D.N."/>
            <person name="Haga S."/>
            <person name="Hayashi H."/>
            <person name="Hino K."/>
            <person name="Imai K.S."/>
            <person name="Inaba K."/>
            <person name="Kano S."/>
            <person name="Kobayashi K."/>
            <person name="Kobayashi M."/>
            <person name="Lee B.I."/>
            <person name="Makabe K.W."/>
            <person name="Manohar C."/>
            <person name="Matassi G."/>
            <person name="Medina M."/>
            <person name="Mochizuki Y."/>
            <person name="Mount S."/>
            <person name="Morishita T."/>
            <person name="Miura S."/>
            <person name="Nakayama A."/>
            <person name="Nishizaka S."/>
            <person name="Nomoto H."/>
            <person name="Ohta F."/>
            <person name="Oishi K."/>
            <person name="Rigoutsos I."/>
            <person name="Sano M."/>
            <person name="Sasaki A."/>
            <person name="Sasakura Y."/>
            <person name="Shoguchi E."/>
            <person name="Shin-i T."/>
            <person name="Spagnuolo A."/>
            <person name="Stainier D."/>
            <person name="Suzuki M.M."/>
            <person name="Tassy O."/>
            <person name="Takatori N."/>
            <person name="Tokuoka M."/>
            <person name="Yagi K."/>
            <person name="Yoshizaki F."/>
            <person name="Wada S."/>
            <person name="Zhang C."/>
            <person name="Hyatt P.D."/>
            <person name="Larimer F."/>
            <person name="Detter C."/>
            <person name="Doggett N."/>
            <person name="Glavina T."/>
            <person name="Hawkins T."/>
            <person name="Richardson P."/>
            <person name="Lucas S."/>
            <person name="Kohara Y."/>
            <person name="Levine M."/>
            <person name="Satoh N."/>
            <person name="Rokhsar D.S."/>
        </authorList>
    </citation>
    <scope>NUCLEOTIDE SEQUENCE [LARGE SCALE GENOMIC DNA]</scope>
</reference>
<keyword evidence="4" id="KW-1133">Transmembrane helix</keyword>
<evidence type="ECO:0000256" key="2">
    <source>
        <dbReference type="ARBA" id="ARBA00023157"/>
    </source>
</evidence>
<dbReference type="Ensembl" id="ENSCINT00000034285.1">
    <property type="protein sequence ID" value="ENSCINP00000034893.1"/>
    <property type="gene ID" value="ENSCING00000023116.1"/>
</dbReference>
<feature type="chain" id="PRO_5003577593" description="LamG-like jellyroll fold domain-containing protein" evidence="5">
    <location>
        <begin position="17"/>
        <end position="354"/>
    </location>
</feature>
<reference evidence="7" key="3">
    <citation type="submission" date="2025-09" db="UniProtKB">
        <authorList>
            <consortium name="Ensembl"/>
        </authorList>
    </citation>
    <scope>IDENTIFICATION</scope>
</reference>
<accession>H2XZ09</accession>
<dbReference type="InterPro" id="IPR013320">
    <property type="entry name" value="ConA-like_dom_sf"/>
</dbReference>
<dbReference type="GeneTree" id="ENSGT00390000000513"/>
<dbReference type="InParanoid" id="H2XZ09"/>
<evidence type="ECO:0000313" key="8">
    <source>
        <dbReference type="Proteomes" id="UP000008144"/>
    </source>
</evidence>
<dbReference type="SMART" id="SM00560">
    <property type="entry name" value="LamGL"/>
    <property type="match status" value="1"/>
</dbReference>
<evidence type="ECO:0000259" key="6">
    <source>
        <dbReference type="SMART" id="SM00560"/>
    </source>
</evidence>
<dbReference type="Proteomes" id="UP000008144">
    <property type="component" value="Unassembled WGS sequence"/>
</dbReference>
<feature type="signal peptide" evidence="5">
    <location>
        <begin position="1"/>
        <end position="16"/>
    </location>
</feature>
<feature type="region of interest" description="Disordered" evidence="3">
    <location>
        <begin position="240"/>
        <end position="272"/>
    </location>
</feature>
<keyword evidence="4" id="KW-0812">Transmembrane</keyword>
<keyword evidence="8" id="KW-1185">Reference proteome</keyword>
<name>H2XZ09_CIOIN</name>
<organism evidence="7 8">
    <name type="scientific">Ciona intestinalis</name>
    <name type="common">Transparent sea squirt</name>
    <name type="synonym">Ascidia intestinalis</name>
    <dbReference type="NCBI Taxonomy" id="7719"/>
    <lineage>
        <taxon>Eukaryota</taxon>
        <taxon>Metazoa</taxon>
        <taxon>Chordata</taxon>
        <taxon>Tunicata</taxon>
        <taxon>Ascidiacea</taxon>
        <taxon>Phlebobranchia</taxon>
        <taxon>Cionidae</taxon>
        <taxon>Ciona</taxon>
    </lineage>
</organism>
<feature type="domain" description="LamG-like jellyroll fold" evidence="6">
    <location>
        <begin position="89"/>
        <end position="228"/>
    </location>
</feature>